<keyword evidence="4 12" id="KW-0812">Transmembrane</keyword>
<dbReference type="Pfam" id="PF02936">
    <property type="entry name" value="COX4"/>
    <property type="match status" value="1"/>
</dbReference>
<keyword evidence="7 12" id="KW-1133">Transmembrane helix</keyword>
<evidence type="ECO:0000256" key="4">
    <source>
        <dbReference type="ARBA" id="ARBA00022692"/>
    </source>
</evidence>
<dbReference type="AlphaFoldDB" id="A0A3M7F7W4"/>
<evidence type="ECO:0000256" key="12">
    <source>
        <dbReference type="SAM" id="Phobius"/>
    </source>
</evidence>
<evidence type="ECO:0000313" key="13">
    <source>
        <dbReference type="EMBL" id="RMY84945.1"/>
    </source>
</evidence>
<evidence type="ECO:0000256" key="5">
    <source>
        <dbReference type="ARBA" id="ARBA00022792"/>
    </source>
</evidence>
<evidence type="ECO:0000256" key="10">
    <source>
        <dbReference type="ARBA" id="ARBA00023136"/>
    </source>
</evidence>
<accession>A0A3M7F7W4</accession>
<evidence type="ECO:0000256" key="3">
    <source>
        <dbReference type="ARBA" id="ARBA00008135"/>
    </source>
</evidence>
<dbReference type="InterPro" id="IPR036639">
    <property type="entry name" value="Cyt_c_oxidase_su4_sf"/>
</dbReference>
<evidence type="ECO:0000313" key="14">
    <source>
        <dbReference type="Proteomes" id="UP000269539"/>
    </source>
</evidence>
<comment type="similarity">
    <text evidence="3">Belongs to the cytochrome c oxidase IV family.</text>
</comment>
<dbReference type="PANTHER" id="PTHR10707:SF10">
    <property type="entry name" value="CYTOCHROME C OXIDASE SUBUNIT 4"/>
    <property type="match status" value="1"/>
</dbReference>
<dbReference type="GO" id="GO:0005743">
    <property type="term" value="C:mitochondrial inner membrane"/>
    <property type="evidence" value="ECO:0007669"/>
    <property type="project" value="UniProtKB-SubCell"/>
</dbReference>
<feature type="region of interest" description="Disordered" evidence="11">
    <location>
        <begin position="83"/>
        <end position="109"/>
    </location>
</feature>
<sequence length="109" mass="12112">MLLPSLSPCAYWVAFGPHGPRALPPPGENWKVFRLTMYGVLASLAIFLATRSFARGPPRTMTKEYQEATNEYMKEHNIEPITGVSSEGYVGKGQVQTDRSSKDLPPLEE</sequence>
<keyword evidence="6" id="KW-0809">Transit peptide</keyword>
<keyword evidence="8" id="KW-0560">Oxidoreductase</keyword>
<name>A0A3M7F7W4_HORWE</name>
<evidence type="ECO:0000256" key="9">
    <source>
        <dbReference type="ARBA" id="ARBA00023128"/>
    </source>
</evidence>
<dbReference type="EMBL" id="QWIO01000797">
    <property type="protein sequence ID" value="RMY84945.1"/>
    <property type="molecule type" value="Genomic_DNA"/>
</dbReference>
<dbReference type="PANTHER" id="PTHR10707">
    <property type="entry name" value="CYTOCHROME C OXIDASE SUBUNIT IV"/>
    <property type="match status" value="1"/>
</dbReference>
<dbReference type="GO" id="GO:0045277">
    <property type="term" value="C:respiratory chain complex IV"/>
    <property type="evidence" value="ECO:0007669"/>
    <property type="project" value="InterPro"/>
</dbReference>
<evidence type="ECO:0000256" key="8">
    <source>
        <dbReference type="ARBA" id="ARBA00023002"/>
    </source>
</evidence>
<dbReference type="Gene3D" id="1.10.442.10">
    <property type="entry name" value="Cytochrome c oxidase subunit IV"/>
    <property type="match status" value="1"/>
</dbReference>
<reference evidence="13 14" key="1">
    <citation type="journal article" date="2018" name="BMC Genomics">
        <title>Genomic evidence for intraspecific hybridization in a clonal and extremely halotolerant yeast.</title>
        <authorList>
            <person name="Gostincar C."/>
            <person name="Stajich J.E."/>
            <person name="Zupancic J."/>
            <person name="Zalar P."/>
            <person name="Gunde-Cimerman N."/>
        </authorList>
    </citation>
    <scope>NUCLEOTIDE SEQUENCE [LARGE SCALE GENOMIC DNA]</scope>
    <source>
        <strain evidence="13 14">EXF-10513</strain>
    </source>
</reference>
<evidence type="ECO:0000256" key="11">
    <source>
        <dbReference type="SAM" id="MobiDB-lite"/>
    </source>
</evidence>
<dbReference type="Proteomes" id="UP000269539">
    <property type="component" value="Unassembled WGS sequence"/>
</dbReference>
<feature type="transmembrane region" description="Helical" evidence="12">
    <location>
        <begin position="35"/>
        <end position="54"/>
    </location>
</feature>
<evidence type="ECO:0000256" key="6">
    <source>
        <dbReference type="ARBA" id="ARBA00022946"/>
    </source>
</evidence>
<keyword evidence="10 12" id="KW-0472">Membrane</keyword>
<comment type="caution">
    <text evidence="13">The sequence shown here is derived from an EMBL/GenBank/DDBJ whole genome shotgun (WGS) entry which is preliminary data.</text>
</comment>
<keyword evidence="5" id="KW-0999">Mitochondrion inner membrane</keyword>
<proteinExistence type="inferred from homology"/>
<comment type="pathway">
    <text evidence="2">Energy metabolism; oxidative phosphorylation.</text>
</comment>
<dbReference type="GO" id="GO:0016491">
    <property type="term" value="F:oxidoreductase activity"/>
    <property type="evidence" value="ECO:0007669"/>
    <property type="project" value="UniProtKB-KW"/>
</dbReference>
<evidence type="ECO:0000256" key="2">
    <source>
        <dbReference type="ARBA" id="ARBA00004673"/>
    </source>
</evidence>
<protein>
    <submittedName>
        <fullName evidence="13">Uncharacterized protein</fullName>
    </submittedName>
</protein>
<dbReference type="SUPFAM" id="SSF81406">
    <property type="entry name" value="Mitochondrial cytochrome c oxidase subunit IV"/>
    <property type="match status" value="1"/>
</dbReference>
<gene>
    <name evidence="13" type="ORF">D0864_07427</name>
</gene>
<dbReference type="GO" id="GO:0006123">
    <property type="term" value="P:mitochondrial electron transport, cytochrome c to oxygen"/>
    <property type="evidence" value="ECO:0007669"/>
    <property type="project" value="InterPro"/>
</dbReference>
<evidence type="ECO:0000256" key="1">
    <source>
        <dbReference type="ARBA" id="ARBA00004434"/>
    </source>
</evidence>
<dbReference type="InterPro" id="IPR004203">
    <property type="entry name" value="Cyt_c_oxidase_su4_fam"/>
</dbReference>
<comment type="subcellular location">
    <subcellularLocation>
        <location evidence="1">Mitochondrion inner membrane</location>
        <topology evidence="1">Single-pass membrane protein</topology>
    </subcellularLocation>
</comment>
<organism evidence="13 14">
    <name type="scientific">Hortaea werneckii</name>
    <name type="common">Black yeast</name>
    <name type="synonym">Cladosporium werneckii</name>
    <dbReference type="NCBI Taxonomy" id="91943"/>
    <lineage>
        <taxon>Eukaryota</taxon>
        <taxon>Fungi</taxon>
        <taxon>Dikarya</taxon>
        <taxon>Ascomycota</taxon>
        <taxon>Pezizomycotina</taxon>
        <taxon>Dothideomycetes</taxon>
        <taxon>Dothideomycetidae</taxon>
        <taxon>Mycosphaerellales</taxon>
        <taxon>Teratosphaeriaceae</taxon>
        <taxon>Hortaea</taxon>
    </lineage>
</organism>
<keyword evidence="9" id="KW-0496">Mitochondrion</keyword>
<dbReference type="VEuPathDB" id="FungiDB:BTJ68_14527"/>
<evidence type="ECO:0000256" key="7">
    <source>
        <dbReference type="ARBA" id="ARBA00022989"/>
    </source>
</evidence>